<dbReference type="OrthoDB" id="5740565at2"/>
<dbReference type="InterPro" id="IPR014710">
    <property type="entry name" value="RmlC-like_jellyroll"/>
</dbReference>
<evidence type="ECO:0000259" key="1">
    <source>
        <dbReference type="PROSITE" id="PS50042"/>
    </source>
</evidence>
<reference evidence="2 3" key="1">
    <citation type="submission" date="2006-02" db="EMBL/GenBank/DDBJ databases">
        <authorList>
            <person name="Pinhassi J."/>
            <person name="Pedros-Alio C."/>
            <person name="Ferriera S."/>
            <person name="Johnson J."/>
            <person name="Kravitz S."/>
            <person name="Halpern A."/>
            <person name="Remington K."/>
            <person name="Beeson K."/>
            <person name="Tran B."/>
            <person name="Rogers Y.-H."/>
            <person name="Friedman R."/>
            <person name="Venter J.C."/>
        </authorList>
    </citation>
    <scope>NUCLEOTIDE SEQUENCE [LARGE SCALE GENOMIC DNA]</scope>
    <source>
        <strain evidence="2 3">MED92</strain>
    </source>
</reference>
<dbReference type="InterPro" id="IPR000595">
    <property type="entry name" value="cNMP-bd_dom"/>
</dbReference>
<dbReference type="Pfam" id="PF00027">
    <property type="entry name" value="cNMP_binding"/>
    <property type="match status" value="1"/>
</dbReference>
<dbReference type="InterPro" id="IPR018490">
    <property type="entry name" value="cNMP-bd_dom_sf"/>
</dbReference>
<keyword evidence="3" id="KW-1185">Reference proteome</keyword>
<sequence>MYILTESEVTTRFSETHCRELSMFGALSRDSMLFLLHKGRVLQFDQGENLFTRGEQSDRFYIVMDGKLGYYRYEDQQKIHIRDFHKGEQLGYVGMIGLHERKGDAVAEQTSYVLEVSCELFHQVCDSFASDFVIFLINMTREMSREITDLDAICTHLCAVQKINHAV</sequence>
<dbReference type="AlphaFoldDB" id="A0A7U8C394"/>
<dbReference type="PROSITE" id="PS50042">
    <property type="entry name" value="CNMP_BINDING_3"/>
    <property type="match status" value="1"/>
</dbReference>
<name>A0A7U8C394_NEPCE</name>
<evidence type="ECO:0000313" key="2">
    <source>
        <dbReference type="EMBL" id="EAR59971.1"/>
    </source>
</evidence>
<protein>
    <recommendedName>
        <fullName evidence="1">Cyclic nucleotide-binding domain-containing protein</fullName>
    </recommendedName>
</protein>
<proteinExistence type="predicted"/>
<feature type="domain" description="Cyclic nucleotide-binding" evidence="1">
    <location>
        <begin position="23"/>
        <end position="124"/>
    </location>
</feature>
<comment type="caution">
    <text evidence="2">The sequence shown here is derived from an EMBL/GenBank/DDBJ whole genome shotgun (WGS) entry which is preliminary data.</text>
</comment>
<dbReference type="RefSeq" id="WP_007022537.1">
    <property type="nucleotide sequence ID" value="NZ_CH724127.1"/>
</dbReference>
<dbReference type="SMART" id="SM00100">
    <property type="entry name" value="cNMP"/>
    <property type="match status" value="1"/>
</dbReference>
<dbReference type="Gene3D" id="2.60.120.10">
    <property type="entry name" value="Jelly Rolls"/>
    <property type="match status" value="1"/>
</dbReference>
<dbReference type="EMBL" id="AAOW01000027">
    <property type="protein sequence ID" value="EAR59971.1"/>
    <property type="molecule type" value="Genomic_DNA"/>
</dbReference>
<evidence type="ECO:0000313" key="3">
    <source>
        <dbReference type="Proteomes" id="UP000002171"/>
    </source>
</evidence>
<organism evidence="2 3">
    <name type="scientific">Neptuniibacter caesariensis</name>
    <dbReference type="NCBI Taxonomy" id="207954"/>
    <lineage>
        <taxon>Bacteria</taxon>
        <taxon>Pseudomonadati</taxon>
        <taxon>Pseudomonadota</taxon>
        <taxon>Gammaproteobacteria</taxon>
        <taxon>Oceanospirillales</taxon>
        <taxon>Oceanospirillaceae</taxon>
        <taxon>Neptuniibacter</taxon>
    </lineage>
</organism>
<dbReference type="CDD" id="cd00038">
    <property type="entry name" value="CAP_ED"/>
    <property type="match status" value="1"/>
</dbReference>
<dbReference type="Proteomes" id="UP000002171">
    <property type="component" value="Unassembled WGS sequence"/>
</dbReference>
<dbReference type="SUPFAM" id="SSF51206">
    <property type="entry name" value="cAMP-binding domain-like"/>
    <property type="match status" value="1"/>
</dbReference>
<accession>A0A7U8C394</accession>
<gene>
    <name evidence="2" type="ORF">MED92_02666</name>
</gene>